<reference evidence="2 3" key="1">
    <citation type="journal article" date="2018" name="Evol. Lett.">
        <title>Horizontal gene cluster transfer increased hallucinogenic mushroom diversity.</title>
        <authorList>
            <person name="Reynolds H.T."/>
            <person name="Vijayakumar V."/>
            <person name="Gluck-Thaler E."/>
            <person name="Korotkin H.B."/>
            <person name="Matheny P.B."/>
            <person name="Slot J.C."/>
        </authorList>
    </citation>
    <scope>NUCLEOTIDE SEQUENCE [LARGE SCALE GENOMIC DNA]</scope>
    <source>
        <strain evidence="2 3">SRW20</strain>
    </source>
</reference>
<evidence type="ECO:0000313" key="3">
    <source>
        <dbReference type="Proteomes" id="UP000284706"/>
    </source>
</evidence>
<evidence type="ECO:0000313" key="2">
    <source>
        <dbReference type="EMBL" id="PPQ81301.1"/>
    </source>
</evidence>
<dbReference type="Proteomes" id="UP000284706">
    <property type="component" value="Unassembled WGS sequence"/>
</dbReference>
<protein>
    <submittedName>
        <fullName evidence="2">Uncharacterized protein</fullName>
    </submittedName>
</protein>
<keyword evidence="3" id="KW-1185">Reference proteome</keyword>
<dbReference type="InParanoid" id="A0A409WS44"/>
<sequence>MASSQPKIKAWKPYVPDPENGKLRLVDPSAPKETNDIASAVIAHLTGRQQTRPRKKTAVNVWRKTQRHNIEARVKNLMHAQGIVKDRMAAVRDKVAREMFNALPPSVREKWKEEAKRETELDIQEWERFQREGPSTSPADRQMQVDKFAPCCIF</sequence>
<dbReference type="Gene3D" id="1.10.30.10">
    <property type="entry name" value="High mobility group box domain"/>
    <property type="match status" value="1"/>
</dbReference>
<organism evidence="2 3">
    <name type="scientific">Gymnopilus dilepis</name>
    <dbReference type="NCBI Taxonomy" id="231916"/>
    <lineage>
        <taxon>Eukaryota</taxon>
        <taxon>Fungi</taxon>
        <taxon>Dikarya</taxon>
        <taxon>Basidiomycota</taxon>
        <taxon>Agaricomycotina</taxon>
        <taxon>Agaricomycetes</taxon>
        <taxon>Agaricomycetidae</taxon>
        <taxon>Agaricales</taxon>
        <taxon>Agaricineae</taxon>
        <taxon>Hymenogastraceae</taxon>
        <taxon>Gymnopilus</taxon>
    </lineage>
</organism>
<evidence type="ECO:0000256" key="1">
    <source>
        <dbReference type="SAM" id="MobiDB-lite"/>
    </source>
</evidence>
<comment type="caution">
    <text evidence="2">The sequence shown here is derived from an EMBL/GenBank/DDBJ whole genome shotgun (WGS) entry which is preliminary data.</text>
</comment>
<gene>
    <name evidence="2" type="ORF">CVT26_015211</name>
</gene>
<dbReference type="EMBL" id="NHYE01004883">
    <property type="protein sequence ID" value="PPQ81301.1"/>
    <property type="molecule type" value="Genomic_DNA"/>
</dbReference>
<dbReference type="InterPro" id="IPR036910">
    <property type="entry name" value="HMG_box_dom_sf"/>
</dbReference>
<proteinExistence type="predicted"/>
<feature type="region of interest" description="Disordered" evidence="1">
    <location>
        <begin position="1"/>
        <end position="22"/>
    </location>
</feature>
<dbReference type="OrthoDB" id="3033067at2759"/>
<name>A0A409WS44_9AGAR</name>
<accession>A0A409WS44</accession>
<dbReference type="AlphaFoldDB" id="A0A409WS44"/>